<evidence type="ECO:0000313" key="3">
    <source>
        <dbReference type="Proteomes" id="UP000018680"/>
    </source>
</evidence>
<sequence length="135" mass="15020">MIEQLHNHMILELKLNERDNSVFVLSGILLNLVILAINSALSGESDPDIFPIMLIFALLSVGYSCIAALGVIRGRRNRLMLTQGLLKMYEDQGLSAYYDHRLIDNYNGRYILLVAALILTGAVSVSVPFLSAWLL</sequence>
<dbReference type="KEGG" id="slr:L21SP2_0725"/>
<dbReference type="EMBL" id="CP006939">
    <property type="protein sequence ID" value="AHC14150.1"/>
    <property type="molecule type" value="Genomic_DNA"/>
</dbReference>
<keyword evidence="1" id="KW-0812">Transmembrane</keyword>
<accession>V5WEU3</accession>
<gene>
    <name evidence="2" type="ORF">L21SP2_0725</name>
</gene>
<feature type="transmembrane region" description="Helical" evidence="1">
    <location>
        <begin position="110"/>
        <end position="134"/>
    </location>
</feature>
<dbReference type="HOGENOM" id="CLU_1903230_0_0_12"/>
<feature type="transmembrane region" description="Helical" evidence="1">
    <location>
        <begin position="49"/>
        <end position="72"/>
    </location>
</feature>
<organism evidence="2 3">
    <name type="scientific">Salinispira pacifica</name>
    <dbReference type="NCBI Taxonomy" id="1307761"/>
    <lineage>
        <taxon>Bacteria</taxon>
        <taxon>Pseudomonadati</taxon>
        <taxon>Spirochaetota</taxon>
        <taxon>Spirochaetia</taxon>
        <taxon>Spirochaetales</taxon>
        <taxon>Spirochaetaceae</taxon>
        <taxon>Salinispira</taxon>
    </lineage>
</organism>
<evidence type="ECO:0000256" key="1">
    <source>
        <dbReference type="SAM" id="Phobius"/>
    </source>
</evidence>
<name>V5WEU3_9SPIO</name>
<dbReference type="STRING" id="1307761.L21SP2_0725"/>
<proteinExistence type="predicted"/>
<evidence type="ECO:0000313" key="2">
    <source>
        <dbReference type="EMBL" id="AHC14150.1"/>
    </source>
</evidence>
<dbReference type="AlphaFoldDB" id="V5WEU3"/>
<keyword evidence="1" id="KW-1133">Transmembrane helix</keyword>
<reference evidence="2 3" key="1">
    <citation type="journal article" date="2015" name="Stand. Genomic Sci.">
        <title>Complete genome sequence and description of Salinispira pacifica gen. nov., sp. nov., a novel spirochaete isolated form a hypersaline microbial mat.</title>
        <authorList>
            <person name="Ben Hania W."/>
            <person name="Joseph M."/>
            <person name="Schumann P."/>
            <person name="Bunk B."/>
            <person name="Fiebig A."/>
            <person name="Sproer C."/>
            <person name="Klenk H.P."/>
            <person name="Fardeau M.L."/>
            <person name="Spring S."/>
        </authorList>
    </citation>
    <scope>NUCLEOTIDE SEQUENCE [LARGE SCALE GENOMIC DNA]</scope>
    <source>
        <strain evidence="2 3">L21-RPul-D2</strain>
    </source>
</reference>
<protein>
    <submittedName>
        <fullName evidence="2">Uncharacterized protein</fullName>
    </submittedName>
</protein>
<keyword evidence="1" id="KW-0472">Membrane</keyword>
<feature type="transmembrane region" description="Helical" evidence="1">
    <location>
        <begin position="21"/>
        <end position="43"/>
    </location>
</feature>
<keyword evidence="3" id="KW-1185">Reference proteome</keyword>
<dbReference type="Proteomes" id="UP000018680">
    <property type="component" value="Chromosome"/>
</dbReference>